<reference evidence="3" key="2">
    <citation type="submission" date="2013-10" db="EMBL/GenBank/DDBJ databases">
        <authorList>
            <person name="Aslett M."/>
        </authorList>
    </citation>
    <scope>NUCLEOTIDE SEQUENCE [LARGE SCALE GENOMIC DNA]</scope>
    <source>
        <strain evidence="3">Houghton</strain>
    </source>
</reference>
<sequence>MGSLQTARSLRSVLSSPPVLLKHSRLGFSGLVRDAAQSSAGAAADARQLLGADQHLTPFPLAIRLKESGFSPTRSPRCLNAESSVATQLQPRAAYVQTLRKQHWTGYNGSRCISGFAASPFTSQALQRSLGVFSSTALYREAACCFGFPFSSRCFTTSSSVPDYYSILGVKRNATQEELKKAYRQTALKWHPDRNPDNREEAGRKFRDASEAYQTLSDPAKRAQYDASIDAASSRQAGGYSGYSDPFASRGRADRGGVHFGNLTPEEAELLFRRAFGGVSLEEILQQALNQQTAMRWGRGMPFQRHDFFEHRMGSRPSKSFLDDHEIYELLRGLSGANPQGSTQVSYFTRGGRIIERRTTTRRFPGGGIQTETTERDVGRDTGSDIPRNTRNDFRSQQTASSSSEWMHRPPENRTGNRYTMEVASPMQQVLLIAREYAKLTWKLIKMLLVSKLLFKQDRASLRVIDLLEGGASTKVPHTRDSFSPVGFVFFEFWILESNRLDTLHRIQINGNSEVAFVSALELHPAKQTGGRTPKSFDSPEPVGDRRNEPTKRGLRSPGETSLLFFSMEDGQYVGSVPSRLCGDNVEVLQLSAENMPLPKPKFKMLLPHRENHPVSDNIQEGLKESPSDLGISPLQDRGGDINHRSKRTLLTGHDEPADGRKRTTRLP</sequence>
<dbReference type="EMBL" id="HG735423">
    <property type="protein sequence ID" value="CDJ35910.1"/>
    <property type="molecule type" value="Genomic_DNA"/>
</dbReference>
<dbReference type="RefSeq" id="XP_037878199.1">
    <property type="nucleotide sequence ID" value="XM_038022345.1"/>
</dbReference>
<dbReference type="SUPFAM" id="SSF46565">
    <property type="entry name" value="Chaperone J-domain"/>
    <property type="match status" value="1"/>
</dbReference>
<feature type="region of interest" description="Disordered" evidence="1">
    <location>
        <begin position="613"/>
        <end position="668"/>
    </location>
</feature>
<feature type="compositionally biased region" description="Basic and acidic residues" evidence="1">
    <location>
        <begin position="543"/>
        <end position="552"/>
    </location>
</feature>
<dbReference type="PRINTS" id="PR00625">
    <property type="entry name" value="JDOMAIN"/>
</dbReference>
<dbReference type="PROSITE" id="PS00636">
    <property type="entry name" value="DNAJ_1"/>
    <property type="match status" value="1"/>
</dbReference>
<dbReference type="PROSITE" id="PS50076">
    <property type="entry name" value="DNAJ_2"/>
    <property type="match status" value="1"/>
</dbReference>
<dbReference type="CDD" id="cd06257">
    <property type="entry name" value="DnaJ"/>
    <property type="match status" value="1"/>
</dbReference>
<protein>
    <submittedName>
        <fullName evidence="3">DnaJ domain-containing protein, putative</fullName>
    </submittedName>
</protein>
<feature type="compositionally biased region" description="Polar residues" evidence="1">
    <location>
        <begin position="395"/>
        <end position="405"/>
    </location>
</feature>
<dbReference type="SMART" id="SM00271">
    <property type="entry name" value="DnaJ"/>
    <property type="match status" value="1"/>
</dbReference>
<dbReference type="InterPro" id="IPR001623">
    <property type="entry name" value="DnaJ_domain"/>
</dbReference>
<feature type="region of interest" description="Disordered" evidence="1">
    <location>
        <begin position="527"/>
        <end position="559"/>
    </location>
</feature>
<dbReference type="Proteomes" id="UP000030744">
    <property type="component" value="Unassembled WGS sequence"/>
</dbReference>
<dbReference type="GO" id="GO:0051082">
    <property type="term" value="F:unfolded protein binding"/>
    <property type="evidence" value="ECO:0007669"/>
    <property type="project" value="TreeGrafter"/>
</dbReference>
<dbReference type="GO" id="GO:0051087">
    <property type="term" value="F:protein-folding chaperone binding"/>
    <property type="evidence" value="ECO:0007669"/>
    <property type="project" value="TreeGrafter"/>
</dbReference>
<dbReference type="GeneID" id="60404037"/>
<evidence type="ECO:0000256" key="1">
    <source>
        <dbReference type="SAM" id="MobiDB-lite"/>
    </source>
</evidence>
<dbReference type="GO" id="GO:0005634">
    <property type="term" value="C:nucleus"/>
    <property type="evidence" value="ECO:0007669"/>
    <property type="project" value="TreeGrafter"/>
</dbReference>
<dbReference type="GO" id="GO:0044183">
    <property type="term" value="F:protein folding chaperone"/>
    <property type="evidence" value="ECO:0007669"/>
    <property type="project" value="TreeGrafter"/>
</dbReference>
<feature type="domain" description="J" evidence="2">
    <location>
        <begin position="163"/>
        <end position="229"/>
    </location>
</feature>
<feature type="region of interest" description="Disordered" evidence="1">
    <location>
        <begin position="363"/>
        <end position="417"/>
    </location>
</feature>
<evidence type="ECO:0000259" key="2">
    <source>
        <dbReference type="PROSITE" id="PS50076"/>
    </source>
</evidence>
<dbReference type="Gene3D" id="1.10.287.110">
    <property type="entry name" value="DnaJ domain"/>
    <property type="match status" value="1"/>
</dbReference>
<gene>
    <name evidence="3" type="ORF">EMH_0042600</name>
</gene>
<feature type="compositionally biased region" description="Basic and acidic residues" evidence="1">
    <location>
        <begin position="653"/>
        <end position="662"/>
    </location>
</feature>
<accession>U6KD23</accession>
<dbReference type="GO" id="GO:0005737">
    <property type="term" value="C:cytoplasm"/>
    <property type="evidence" value="ECO:0007669"/>
    <property type="project" value="TreeGrafter"/>
</dbReference>
<evidence type="ECO:0000313" key="4">
    <source>
        <dbReference type="Proteomes" id="UP000030744"/>
    </source>
</evidence>
<dbReference type="InterPro" id="IPR036869">
    <property type="entry name" value="J_dom_sf"/>
</dbReference>
<feature type="compositionally biased region" description="Basic and acidic residues" evidence="1">
    <location>
        <begin position="373"/>
        <end position="394"/>
    </location>
</feature>
<name>U6KD23_9EIME</name>
<organism evidence="3 4">
    <name type="scientific">Eimeria mitis</name>
    <dbReference type="NCBI Taxonomy" id="44415"/>
    <lineage>
        <taxon>Eukaryota</taxon>
        <taxon>Sar</taxon>
        <taxon>Alveolata</taxon>
        <taxon>Apicomplexa</taxon>
        <taxon>Conoidasida</taxon>
        <taxon>Coccidia</taxon>
        <taxon>Eucoccidiorida</taxon>
        <taxon>Eimeriorina</taxon>
        <taxon>Eimeriidae</taxon>
        <taxon>Eimeria</taxon>
    </lineage>
</organism>
<dbReference type="AlphaFoldDB" id="U6KD23"/>
<keyword evidence="4" id="KW-1185">Reference proteome</keyword>
<dbReference type="OrthoDB" id="10250354at2759"/>
<proteinExistence type="predicted"/>
<reference evidence="3" key="1">
    <citation type="submission" date="2013-10" db="EMBL/GenBank/DDBJ databases">
        <title>Genomic analysis of the causative agents of coccidiosis in chickens.</title>
        <authorList>
            <person name="Reid A.J."/>
            <person name="Blake D."/>
            <person name="Billington K."/>
            <person name="Browne H."/>
            <person name="Dunn M."/>
            <person name="Hung S."/>
            <person name="Kawahara F."/>
            <person name="Miranda-Saavedra D."/>
            <person name="Mourier T."/>
            <person name="Nagra H."/>
            <person name="Otto T.D."/>
            <person name="Rawlings N."/>
            <person name="Sanchez A."/>
            <person name="Sanders M."/>
            <person name="Subramaniam C."/>
            <person name="Tay Y."/>
            <person name="Dear P."/>
            <person name="Doerig C."/>
            <person name="Gruber A."/>
            <person name="Parkinson J."/>
            <person name="Shirley M."/>
            <person name="Wan K.L."/>
            <person name="Berriman M."/>
            <person name="Tomley F."/>
            <person name="Pain A."/>
        </authorList>
    </citation>
    <scope>NUCLEOTIDE SEQUENCE [LARGE SCALE GENOMIC DNA]</scope>
    <source>
        <strain evidence="3">Houghton</strain>
    </source>
</reference>
<dbReference type="Pfam" id="PF00226">
    <property type="entry name" value="DnaJ"/>
    <property type="match status" value="1"/>
</dbReference>
<dbReference type="PANTHER" id="PTHR43948">
    <property type="entry name" value="DNAJ HOMOLOG SUBFAMILY B"/>
    <property type="match status" value="1"/>
</dbReference>
<evidence type="ECO:0000313" key="3">
    <source>
        <dbReference type="EMBL" id="CDJ35910.1"/>
    </source>
</evidence>
<dbReference type="VEuPathDB" id="ToxoDB:EMH_0042600"/>
<dbReference type="PANTHER" id="PTHR43948:SF10">
    <property type="entry name" value="MRJ, ISOFORM E"/>
    <property type="match status" value="1"/>
</dbReference>
<dbReference type="InterPro" id="IPR018253">
    <property type="entry name" value="DnaJ_domain_CS"/>
</dbReference>